<reference evidence="3" key="1">
    <citation type="journal article" date="2019" name="Int. J. Syst. Evol. Microbiol.">
        <title>The Global Catalogue of Microorganisms (GCM) 10K type strain sequencing project: providing services to taxonomists for standard genome sequencing and annotation.</title>
        <authorList>
            <consortium name="The Broad Institute Genomics Platform"/>
            <consortium name="The Broad Institute Genome Sequencing Center for Infectious Disease"/>
            <person name="Wu L."/>
            <person name="Ma J."/>
        </authorList>
    </citation>
    <scope>NUCLEOTIDE SEQUENCE [LARGE SCALE GENOMIC DNA]</scope>
    <source>
        <strain evidence="3">CCM 7526</strain>
    </source>
</reference>
<comment type="caution">
    <text evidence="2">The sequence shown here is derived from an EMBL/GenBank/DDBJ whole genome shotgun (WGS) entry which is preliminary data.</text>
</comment>
<accession>A0ABW4A478</accession>
<dbReference type="EMBL" id="JBHTMK010000009">
    <property type="protein sequence ID" value="MFD1365331.1"/>
    <property type="molecule type" value="Genomic_DNA"/>
</dbReference>
<dbReference type="RefSeq" id="WP_378078453.1">
    <property type="nucleotide sequence ID" value="NZ_JBHTMK010000009.1"/>
</dbReference>
<protein>
    <submittedName>
        <fullName evidence="2">Uncharacterized protein</fullName>
    </submittedName>
</protein>
<feature type="region of interest" description="Disordered" evidence="1">
    <location>
        <begin position="1"/>
        <end position="35"/>
    </location>
</feature>
<evidence type="ECO:0000313" key="2">
    <source>
        <dbReference type="EMBL" id="MFD1365331.1"/>
    </source>
</evidence>
<keyword evidence="3" id="KW-1185">Reference proteome</keyword>
<evidence type="ECO:0000313" key="3">
    <source>
        <dbReference type="Proteomes" id="UP001597183"/>
    </source>
</evidence>
<evidence type="ECO:0000256" key="1">
    <source>
        <dbReference type="SAM" id="MobiDB-lite"/>
    </source>
</evidence>
<feature type="compositionally biased region" description="Gly residues" evidence="1">
    <location>
        <begin position="1"/>
        <end position="11"/>
    </location>
</feature>
<sequence length="59" mass="5630">MSGAGGNGAGRTGPVPAGGRNGTSMAPVRPSPVISPDPVVKIARVGSEASPTSITTIST</sequence>
<name>A0ABW4A478_9ACTN</name>
<proteinExistence type="predicted"/>
<gene>
    <name evidence="2" type="ORF">ACFQ5G_08260</name>
</gene>
<organism evidence="2 3">
    <name type="scientific">Actinoplanes sichuanensis</name>
    <dbReference type="NCBI Taxonomy" id="512349"/>
    <lineage>
        <taxon>Bacteria</taxon>
        <taxon>Bacillati</taxon>
        <taxon>Actinomycetota</taxon>
        <taxon>Actinomycetes</taxon>
        <taxon>Micromonosporales</taxon>
        <taxon>Micromonosporaceae</taxon>
        <taxon>Actinoplanes</taxon>
    </lineage>
</organism>
<dbReference type="Proteomes" id="UP001597183">
    <property type="component" value="Unassembled WGS sequence"/>
</dbReference>